<accession>A0ABT1ELJ0</accession>
<dbReference type="InterPro" id="IPR023365">
    <property type="entry name" value="Sortase_dom-sf"/>
</dbReference>
<comment type="caution">
    <text evidence="1">The sequence shown here is derived from an EMBL/GenBank/DDBJ whole genome shotgun (WGS) entry which is preliminary data.</text>
</comment>
<proteinExistence type="predicted"/>
<dbReference type="Proteomes" id="UP001523565">
    <property type="component" value="Unassembled WGS sequence"/>
</dbReference>
<reference evidence="1 2" key="1">
    <citation type="journal article" date="2022" name="Genome Biol. Evol.">
        <title>Host diet, physiology and behaviors set the stage for Lachnospiraceae cladogenesis.</title>
        <authorList>
            <person name="Vera-Ponce De Leon A."/>
            <person name="Schneider M."/>
            <person name="Jahnes B.C."/>
            <person name="Sadowski V."/>
            <person name="Camuy-Velez L.A."/>
            <person name="Duan J."/>
            <person name="Sabree Z.L."/>
        </authorList>
    </citation>
    <scope>NUCLEOTIDE SEQUENCE [LARGE SCALE GENOMIC DNA]</scope>
    <source>
        <strain evidence="1 2">PAL227</strain>
    </source>
</reference>
<dbReference type="CDD" id="cd05826">
    <property type="entry name" value="Sortase_B"/>
    <property type="match status" value="1"/>
</dbReference>
<protein>
    <submittedName>
        <fullName evidence="1">Class B sortase</fullName>
    </submittedName>
</protein>
<organism evidence="1 2">
    <name type="scientific">Ohessyouella blattaphilus</name>
    <dbReference type="NCBI Taxonomy" id="2949333"/>
    <lineage>
        <taxon>Bacteria</taxon>
        <taxon>Bacillati</taxon>
        <taxon>Bacillota</taxon>
        <taxon>Clostridia</taxon>
        <taxon>Lachnospirales</taxon>
        <taxon>Lachnospiraceae</taxon>
        <taxon>Ohessyouella</taxon>
    </lineage>
</organism>
<dbReference type="PROSITE" id="PS51257">
    <property type="entry name" value="PROKAR_LIPOPROTEIN"/>
    <property type="match status" value="1"/>
</dbReference>
<name>A0ABT1ELJ0_9FIRM</name>
<dbReference type="RefSeq" id="WP_262070421.1">
    <property type="nucleotide sequence ID" value="NZ_JAMXOC010000052.1"/>
</dbReference>
<gene>
    <name evidence="1" type="ORF">NK118_15065</name>
</gene>
<dbReference type="EMBL" id="JAMZFV010000052">
    <property type="protein sequence ID" value="MCP1111564.1"/>
    <property type="molecule type" value="Genomic_DNA"/>
</dbReference>
<dbReference type="SUPFAM" id="SSF63817">
    <property type="entry name" value="Sortase"/>
    <property type="match status" value="1"/>
</dbReference>
<evidence type="ECO:0000313" key="2">
    <source>
        <dbReference type="Proteomes" id="UP001523565"/>
    </source>
</evidence>
<keyword evidence="2" id="KW-1185">Reference proteome</keyword>
<dbReference type="InterPro" id="IPR009835">
    <property type="entry name" value="SrtB"/>
</dbReference>
<sequence>MKEAIKKVRKRITPGLCFRLLLSILLIVIACVSLLRLARGNQEYTKEKEVHKKMLEYRPISQEEDKGAENQVNPQIQELKKINPDVAGWVYLNGTSIDYPFVAAGDYSEYLRTDIYGDYSLGGTVFTDYRLGADFTGFQTILFGHSMDNGSMFMDLLNFRDREYFKAHREGVIYLEKETL</sequence>
<evidence type="ECO:0000313" key="1">
    <source>
        <dbReference type="EMBL" id="MCP1111564.1"/>
    </source>
</evidence>
<feature type="non-terminal residue" evidence="1">
    <location>
        <position position="180"/>
    </location>
</feature>
<dbReference type="Gene3D" id="2.40.260.10">
    <property type="entry name" value="Sortase"/>
    <property type="match status" value="1"/>
</dbReference>